<gene>
    <name evidence="3" type="ORF">ACFFF7_08200</name>
</gene>
<proteinExistence type="predicted"/>
<accession>A0ABV6PHS5</accession>
<evidence type="ECO:0000256" key="1">
    <source>
        <dbReference type="ARBA" id="ARBA00023125"/>
    </source>
</evidence>
<dbReference type="InterPro" id="IPR047057">
    <property type="entry name" value="MerR_fam"/>
</dbReference>
<reference evidence="3 4" key="1">
    <citation type="submission" date="2024-09" db="EMBL/GenBank/DDBJ databases">
        <authorList>
            <person name="Sun Q."/>
            <person name="Mori K."/>
        </authorList>
    </citation>
    <scope>NUCLEOTIDE SEQUENCE [LARGE SCALE GENOMIC DNA]</scope>
    <source>
        <strain evidence="3 4">NCAIM B.02537</strain>
    </source>
</reference>
<dbReference type="Proteomes" id="UP001589943">
    <property type="component" value="Unassembled WGS sequence"/>
</dbReference>
<sequence length="137" mass="14748">MPAELTTGRAARAAGCTVPTVRYYEEIGLLRAVNRTASGHRLYTRATVEQLKLIRRCRDFGMAIKDIIALIAVSTATAECDEALALINDHRANLRDRIAELKSLERALAVMAARCADTCVGGAASCCTIYSDLAMTG</sequence>
<dbReference type="PRINTS" id="PR00040">
    <property type="entry name" value="HTHMERR"/>
</dbReference>
<name>A0ABV6PHS5_9SPHN</name>
<dbReference type="SUPFAM" id="SSF46955">
    <property type="entry name" value="Putative DNA-binding domain"/>
    <property type="match status" value="1"/>
</dbReference>
<keyword evidence="1" id="KW-0238">DNA-binding</keyword>
<dbReference type="Gene3D" id="1.10.1660.10">
    <property type="match status" value="1"/>
</dbReference>
<dbReference type="InterPro" id="IPR009061">
    <property type="entry name" value="DNA-bd_dom_put_sf"/>
</dbReference>
<evidence type="ECO:0000259" key="2">
    <source>
        <dbReference type="PROSITE" id="PS50937"/>
    </source>
</evidence>
<dbReference type="RefSeq" id="WP_379480880.1">
    <property type="nucleotide sequence ID" value="NZ_JBHLTL010000004.1"/>
</dbReference>
<dbReference type="PANTHER" id="PTHR30204">
    <property type="entry name" value="REDOX-CYCLING DRUG-SENSING TRANSCRIPTIONAL ACTIVATOR SOXR"/>
    <property type="match status" value="1"/>
</dbReference>
<comment type="caution">
    <text evidence="3">The sequence shown here is derived from an EMBL/GenBank/DDBJ whole genome shotgun (WGS) entry which is preliminary data.</text>
</comment>
<dbReference type="Pfam" id="PF13411">
    <property type="entry name" value="MerR_1"/>
    <property type="match status" value="1"/>
</dbReference>
<evidence type="ECO:0000313" key="3">
    <source>
        <dbReference type="EMBL" id="MFC0589390.1"/>
    </source>
</evidence>
<evidence type="ECO:0000313" key="4">
    <source>
        <dbReference type="Proteomes" id="UP001589943"/>
    </source>
</evidence>
<dbReference type="PANTHER" id="PTHR30204:SF92">
    <property type="entry name" value="HTH-TYPE TRANSCRIPTIONAL REGULATOR ZNTR"/>
    <property type="match status" value="1"/>
</dbReference>
<dbReference type="InterPro" id="IPR000551">
    <property type="entry name" value="MerR-type_HTH_dom"/>
</dbReference>
<dbReference type="SMART" id="SM00422">
    <property type="entry name" value="HTH_MERR"/>
    <property type="match status" value="1"/>
</dbReference>
<dbReference type="PROSITE" id="PS50937">
    <property type="entry name" value="HTH_MERR_2"/>
    <property type="match status" value="1"/>
</dbReference>
<dbReference type="PROSITE" id="PS00552">
    <property type="entry name" value="HTH_MERR_1"/>
    <property type="match status" value="1"/>
</dbReference>
<keyword evidence="4" id="KW-1185">Reference proteome</keyword>
<dbReference type="EMBL" id="JBHLTL010000004">
    <property type="protein sequence ID" value="MFC0589390.1"/>
    <property type="molecule type" value="Genomic_DNA"/>
</dbReference>
<organism evidence="3 4">
    <name type="scientific">Novosphingobium aquiterrae</name>
    <dbReference type="NCBI Taxonomy" id="624388"/>
    <lineage>
        <taxon>Bacteria</taxon>
        <taxon>Pseudomonadati</taxon>
        <taxon>Pseudomonadota</taxon>
        <taxon>Alphaproteobacteria</taxon>
        <taxon>Sphingomonadales</taxon>
        <taxon>Sphingomonadaceae</taxon>
        <taxon>Novosphingobium</taxon>
    </lineage>
</organism>
<protein>
    <submittedName>
        <fullName evidence="3">MerR family transcriptional regulator</fullName>
    </submittedName>
</protein>
<feature type="domain" description="HTH merR-type" evidence="2">
    <location>
        <begin position="4"/>
        <end position="73"/>
    </location>
</feature>